<evidence type="ECO:0000313" key="1">
    <source>
        <dbReference type="EMBL" id="APC46111.1"/>
    </source>
</evidence>
<gene>
    <name evidence="1" type="ORF">vBVspPpVa5_0100</name>
</gene>
<name>A0A1J0GVA1_9CAUD</name>
<accession>A0A1J0GVA1</accession>
<reference evidence="1 2" key="1">
    <citation type="journal article" date="2017" name="Viruses">
        <title>Stumbling across the Same Phage: Comparative Genomics of Widespread Temperate Phages Infecting the Fish Pathogen Vibrio anguillarum.</title>
        <authorList>
            <person name="Kalatzis P.G."/>
            <person name="Rorbo N.I."/>
            <person name="Castillo D."/>
            <person name="Mauritzen J.J."/>
            <person name="Jorgensen J."/>
            <person name="Kokkari C."/>
            <person name="Zhang F."/>
            <person name="Katharios P."/>
            <person name="Middelboe M."/>
        </authorList>
    </citation>
    <scope>NUCLEOTIDE SEQUENCE [LARGE SCALE GENOMIC DNA]</scope>
</reference>
<dbReference type="Proteomes" id="UP000225978">
    <property type="component" value="Segment"/>
</dbReference>
<organism evidence="1 2">
    <name type="scientific">Vibrio phage vB_VspP_pVa5</name>
    <dbReference type="NCBI Taxonomy" id="1913109"/>
    <lineage>
        <taxon>Viruses</taxon>
        <taxon>Duplodnaviria</taxon>
        <taxon>Heunggongvirae</taxon>
        <taxon>Uroviricota</taxon>
        <taxon>Caudoviricetes</taxon>
        <taxon>Schitoviridae</taxon>
        <taxon>Pontosvirinae</taxon>
        <taxon>Galateavirus</taxon>
        <taxon>Galateavirus PVA5</taxon>
    </lineage>
</organism>
<keyword evidence="2" id="KW-1185">Reference proteome</keyword>
<protein>
    <submittedName>
        <fullName evidence="1">Uncharacterized protein</fullName>
    </submittedName>
</protein>
<evidence type="ECO:0000313" key="2">
    <source>
        <dbReference type="Proteomes" id="UP000225978"/>
    </source>
</evidence>
<dbReference type="EMBL" id="KX889068">
    <property type="protein sequence ID" value="APC46111.1"/>
    <property type="molecule type" value="Genomic_DNA"/>
</dbReference>
<proteinExistence type="predicted"/>
<sequence length="68" mass="7263">MSISPKVIRMTNSANQEVRVQALRNGGITVSVYGVGGDTAQSGNQKQLTVVSRKFGLTKKSVLEALQD</sequence>